<evidence type="ECO:0000256" key="1">
    <source>
        <dbReference type="ARBA" id="ARBA00005298"/>
    </source>
</evidence>
<gene>
    <name evidence="4" type="primary">LOC113205385</name>
</gene>
<dbReference type="GO" id="GO:0001664">
    <property type="term" value="F:G protein-coupled receptor binding"/>
    <property type="evidence" value="ECO:0007669"/>
    <property type="project" value="TreeGrafter"/>
</dbReference>
<dbReference type="PANTHER" id="PTHR11792:SF18">
    <property type="entry name" value="FI20035P1"/>
    <property type="match status" value="1"/>
</dbReference>
<dbReference type="SUPFAM" id="SSF81296">
    <property type="entry name" value="E set domains"/>
    <property type="match status" value="1"/>
</dbReference>
<dbReference type="InterPro" id="IPR014753">
    <property type="entry name" value="Arrestin_N"/>
</dbReference>
<protein>
    <submittedName>
        <fullName evidence="4">Uncharacterized protein LOC113205385</fullName>
    </submittedName>
</protein>
<feature type="region of interest" description="Disordered" evidence="2">
    <location>
        <begin position="1"/>
        <end position="125"/>
    </location>
</feature>
<dbReference type="KEGG" id="foc:113205385"/>
<name>A0A9C6U5B6_FRAOC</name>
<feature type="compositionally biased region" description="Low complexity" evidence="2">
    <location>
        <begin position="82"/>
        <end position="95"/>
    </location>
</feature>
<dbReference type="AlphaFoldDB" id="A0A9C6U5B6"/>
<dbReference type="InterPro" id="IPR014756">
    <property type="entry name" value="Ig_E-set"/>
</dbReference>
<dbReference type="GO" id="GO:0002031">
    <property type="term" value="P:G protein-coupled receptor internalization"/>
    <property type="evidence" value="ECO:0007669"/>
    <property type="project" value="TreeGrafter"/>
</dbReference>
<dbReference type="InterPro" id="IPR000698">
    <property type="entry name" value="Arrestin"/>
</dbReference>
<organism evidence="3 4">
    <name type="scientific">Frankliniella occidentalis</name>
    <name type="common">Western flower thrips</name>
    <name type="synonym">Euthrips occidentalis</name>
    <dbReference type="NCBI Taxonomy" id="133901"/>
    <lineage>
        <taxon>Eukaryota</taxon>
        <taxon>Metazoa</taxon>
        <taxon>Ecdysozoa</taxon>
        <taxon>Arthropoda</taxon>
        <taxon>Hexapoda</taxon>
        <taxon>Insecta</taxon>
        <taxon>Pterygota</taxon>
        <taxon>Neoptera</taxon>
        <taxon>Paraneoptera</taxon>
        <taxon>Thysanoptera</taxon>
        <taxon>Terebrantia</taxon>
        <taxon>Thripoidea</taxon>
        <taxon>Thripidae</taxon>
        <taxon>Frankliniella</taxon>
    </lineage>
</organism>
<dbReference type="OrthoDB" id="6500995at2759"/>
<proteinExistence type="inferred from homology"/>
<dbReference type="GO" id="GO:0007165">
    <property type="term" value="P:signal transduction"/>
    <property type="evidence" value="ECO:0007669"/>
    <property type="project" value="InterPro"/>
</dbReference>
<dbReference type="PRINTS" id="PR00309">
    <property type="entry name" value="ARRESTIN"/>
</dbReference>
<feature type="compositionally biased region" description="Low complexity" evidence="2">
    <location>
        <begin position="26"/>
        <end position="57"/>
    </location>
</feature>
<dbReference type="Gene3D" id="2.60.40.840">
    <property type="match status" value="1"/>
</dbReference>
<sequence>MTEEEPAGERLDPEDLGEDPEDGVVASPPLAAPTQAATPSAAGAAAADVPTTTITTTSEDDGPSETPAAASTTVIADDEGSADPADPADPADQPQTLETAERCDREEVPPEHPATPEAISTQRVFKKSSSNNKLTIYLGSRDIIIANRCSERVRGVVVVDPDYLQERKVFGQITLTFRYGREDEEVMGLKFCNEAIMCLAQLYPPQTFV</sequence>
<comment type="similarity">
    <text evidence="1">Belongs to the arrestin family.</text>
</comment>
<dbReference type="Proteomes" id="UP000504606">
    <property type="component" value="Unplaced"/>
</dbReference>
<dbReference type="GeneID" id="113205385"/>
<reference evidence="4" key="1">
    <citation type="submission" date="2025-08" db="UniProtKB">
        <authorList>
            <consortium name="RefSeq"/>
        </authorList>
    </citation>
    <scope>IDENTIFICATION</scope>
    <source>
        <tissue evidence="4">Whole organism</tissue>
    </source>
</reference>
<feature type="compositionally biased region" description="Basic and acidic residues" evidence="2">
    <location>
        <begin position="99"/>
        <end position="110"/>
    </location>
</feature>
<dbReference type="PANTHER" id="PTHR11792">
    <property type="entry name" value="ARRESTIN"/>
    <property type="match status" value="1"/>
</dbReference>
<evidence type="ECO:0000313" key="4">
    <source>
        <dbReference type="RefSeq" id="XP_052125571.1"/>
    </source>
</evidence>
<dbReference type="RefSeq" id="XP_052125571.1">
    <property type="nucleotide sequence ID" value="XM_052269611.1"/>
</dbReference>
<evidence type="ECO:0000256" key="2">
    <source>
        <dbReference type="SAM" id="MobiDB-lite"/>
    </source>
</evidence>
<accession>A0A9C6U5B6</accession>
<keyword evidence="3" id="KW-1185">Reference proteome</keyword>
<evidence type="ECO:0000313" key="3">
    <source>
        <dbReference type="Proteomes" id="UP000504606"/>
    </source>
</evidence>
<dbReference type="GO" id="GO:0005737">
    <property type="term" value="C:cytoplasm"/>
    <property type="evidence" value="ECO:0007669"/>
    <property type="project" value="TreeGrafter"/>
</dbReference>